<dbReference type="EMBL" id="SRMA01026483">
    <property type="protein sequence ID" value="TRY83278.1"/>
    <property type="molecule type" value="Genomic_DNA"/>
</dbReference>
<feature type="compositionally biased region" description="Basic and acidic residues" evidence="4">
    <location>
        <begin position="326"/>
        <end position="355"/>
    </location>
</feature>
<evidence type="ECO:0000256" key="2">
    <source>
        <dbReference type="ARBA" id="ARBA00008463"/>
    </source>
</evidence>
<proteinExistence type="inferred from homology"/>
<feature type="compositionally biased region" description="Polar residues" evidence="4">
    <location>
        <begin position="833"/>
        <end position="842"/>
    </location>
</feature>
<dbReference type="PANTHER" id="PTHR47391">
    <property type="entry name" value="BIORIENTATION OF CHROMOSOMES IN CELL DIVISION 1 LIKE 1"/>
    <property type="match status" value="1"/>
</dbReference>
<organism evidence="6 7">
    <name type="scientific">Danionella cerebrum</name>
    <dbReference type="NCBI Taxonomy" id="2873325"/>
    <lineage>
        <taxon>Eukaryota</taxon>
        <taxon>Metazoa</taxon>
        <taxon>Chordata</taxon>
        <taxon>Craniata</taxon>
        <taxon>Vertebrata</taxon>
        <taxon>Euteleostomi</taxon>
        <taxon>Actinopterygii</taxon>
        <taxon>Neopterygii</taxon>
        <taxon>Teleostei</taxon>
        <taxon>Ostariophysi</taxon>
        <taxon>Cypriniformes</taxon>
        <taxon>Danionidae</taxon>
        <taxon>Danioninae</taxon>
        <taxon>Danionella</taxon>
    </lineage>
</organism>
<gene>
    <name evidence="6" type="ORF">DNTS_000570</name>
</gene>
<dbReference type="OrthoDB" id="7605699at2759"/>
<feature type="compositionally biased region" description="Basic and acidic residues" evidence="4">
    <location>
        <begin position="163"/>
        <end position="173"/>
    </location>
</feature>
<accession>A0A553Q019</accession>
<dbReference type="PANTHER" id="PTHR47391:SF1">
    <property type="entry name" value="BIORIENTATION OF CHROMOSOMES IN CELL DIVISION 1 LIKE 1"/>
    <property type="match status" value="1"/>
</dbReference>
<evidence type="ECO:0000256" key="1">
    <source>
        <dbReference type="ARBA" id="ARBA00004286"/>
    </source>
</evidence>
<feature type="region of interest" description="Disordered" evidence="4">
    <location>
        <begin position="129"/>
        <end position="667"/>
    </location>
</feature>
<evidence type="ECO:0000256" key="4">
    <source>
        <dbReference type="SAM" id="MobiDB-lite"/>
    </source>
</evidence>
<keyword evidence="7" id="KW-1185">Reference proteome</keyword>
<feature type="compositionally biased region" description="Basic and acidic residues" evidence="4">
    <location>
        <begin position="226"/>
        <end position="235"/>
    </location>
</feature>
<feature type="compositionally biased region" description="Pro residues" evidence="4">
    <location>
        <begin position="134"/>
        <end position="145"/>
    </location>
</feature>
<name>A0A553Q019_9TELE</name>
<dbReference type="AlphaFoldDB" id="A0A553Q019"/>
<reference evidence="6 7" key="1">
    <citation type="journal article" date="2019" name="Sci. Data">
        <title>Hybrid genome assembly and annotation of Danionella translucida.</title>
        <authorList>
            <person name="Kadobianskyi M."/>
            <person name="Schulze L."/>
            <person name="Schuelke M."/>
            <person name="Judkewitz B."/>
        </authorList>
    </citation>
    <scope>NUCLEOTIDE SEQUENCE [LARGE SCALE GENOMIC DNA]</scope>
    <source>
        <strain evidence="6 7">Bolton</strain>
    </source>
</reference>
<dbReference type="Pfam" id="PF05205">
    <property type="entry name" value="COMPASS-Shg1"/>
    <property type="match status" value="1"/>
</dbReference>
<dbReference type="Proteomes" id="UP000316079">
    <property type="component" value="Unassembled WGS sequence"/>
</dbReference>
<feature type="domain" description="BOD1/SHG1" evidence="5">
    <location>
        <begin position="15"/>
        <end position="109"/>
    </location>
</feature>
<feature type="compositionally biased region" description="Basic and acidic residues" evidence="4">
    <location>
        <begin position="548"/>
        <end position="565"/>
    </location>
</feature>
<evidence type="ECO:0000259" key="5">
    <source>
        <dbReference type="Pfam" id="PF05205"/>
    </source>
</evidence>
<feature type="compositionally biased region" description="Polar residues" evidence="4">
    <location>
        <begin position="1259"/>
        <end position="1268"/>
    </location>
</feature>
<comment type="caution">
    <text evidence="6">The sequence shown here is derived from an EMBL/GenBank/DDBJ whole genome shotgun (WGS) entry which is preliminary data.</text>
</comment>
<dbReference type="STRING" id="623744.A0A553Q019"/>
<feature type="compositionally biased region" description="Basic and acidic residues" evidence="4">
    <location>
        <begin position="404"/>
        <end position="420"/>
    </location>
</feature>
<feature type="compositionally biased region" description="Basic and acidic residues" evidence="4">
    <location>
        <begin position="1089"/>
        <end position="1109"/>
    </location>
</feature>
<feature type="compositionally biased region" description="Acidic residues" evidence="4">
    <location>
        <begin position="174"/>
        <end position="186"/>
    </location>
</feature>
<feature type="compositionally biased region" description="Acidic residues" evidence="4">
    <location>
        <begin position="260"/>
        <end position="283"/>
    </location>
</feature>
<evidence type="ECO:0000313" key="6">
    <source>
        <dbReference type="EMBL" id="TRY83278.1"/>
    </source>
</evidence>
<feature type="compositionally biased region" description="Basic and acidic residues" evidence="4">
    <location>
        <begin position="628"/>
        <end position="657"/>
    </location>
</feature>
<sequence length="1278" mass="142053">MAALHPGDPQLVSVIVNHLKSEGLFDQFRRDCLADVDTKPAYLHLRQRVDNFVSNHLANHTWSPQLNKNQLRNSIRQLVQQSGMLEQGVDRIVSQVVDPKVHHNFRPLVERVVRKFLSPDAHLDEEAELYAEGPPVPVEATPPPTESHESDVVTMAEQEQAEPEIRATELDDAQREEEMEIEEEQGVAEREERGEKEESSSRSSVQPKEENPEASETPKQPGTKQKTRERLREEFSLEDSDLEGLSDITVSSVHTSDLSSFEEDSEGEEDAATDSTEEGEISSEGESGQQAADGSEKKPRGVRQSYVHKPFLYSRYYSDSDDELTVEQRRRSAAKEKEERLLKRQQNRERLEEKRRQRAAQSEEQDRQKQAALESRPRAKEARKEKKFLEKKVALSRERKRNYRKEEDRKKSDADAEPVSREIFLLLSQKPSAVSKSSRRASDLDEQRRKKPETDEKPNDKPRVHSFILDLESGTSSKNTRKDEKKERKEKEKSKTKMERRSVEDEKEEKKSLKVRPEKKKEKPVSELRDEGTQKKEKERAKVSVKSDLMRRLDSTGSSEERSEVDAGSEGNRKREKVPRPHTDGKLGEKGKGRSERKDSSGDKPLKSSSEGDVQKHRTKRLNPADKLAQDGKADNKNRGGTAEHKKEEKRSMEERLKRKRAIQGATLAADDPCSALSDVTLESEDEGASAALQGSSLLATEADALLSLMDVCSSAPLITASKESELTAINEKPALTVASRDAEAALTLLSMDPEVGCSSRLVPQDSPVTKEAEPAGEGEVGELLESTAAEGKLSHDAAADDRGPMLTEESESAQTQLSLAPDVYETLGTGEYESNNASGTRVETEKALQASDLGTAESEQKSDLRADESTERSETLPKPPEDSAETTASPAGTAPVFSTNSEGSPLMRTEESEEPPQTLETETCTGNRAEVRSDGAEPDPEEPPPAPPADTEETCILNEEVPQTPDSRPADGSGKDTGTPSGARAENDEVSSSGSDLSPSDDHECHTNITLEVEEAEDHREESRPTRRRGRFSRPTEASLGEPCPASQPKEAEPVEEEGEPKESRRSRRSAPQTRDSTAVKPSLKRRRSEEQEKKHPEVAEKCRAEDGWSLHLTDDCELFFLLRRPWKFSSESEGVTELALQRSSPGGGSSTGDPDTAKAIEEEEEETSVQAAPSKAPRRGRPSKSSSVTDDSESGASEKREGEEEEEEEEEKRRATTRAASRLEAEKNKPSTRALRRLREENSPSPRMVRGGKRDSSPSLTRSRGANNPPAKRSKR</sequence>
<feature type="compositionally biased region" description="Basic and acidic residues" evidence="4">
    <location>
        <begin position="793"/>
        <end position="804"/>
    </location>
</feature>
<keyword evidence="3" id="KW-0158">Chromosome</keyword>
<feature type="compositionally biased region" description="Basic and acidic residues" evidence="4">
    <location>
        <begin position="578"/>
        <end position="606"/>
    </location>
</feature>
<evidence type="ECO:0000256" key="3">
    <source>
        <dbReference type="ARBA" id="ARBA00022454"/>
    </source>
</evidence>
<feature type="compositionally biased region" description="Basic and acidic residues" evidence="4">
    <location>
        <begin position="187"/>
        <end position="200"/>
    </location>
</feature>
<feature type="region of interest" description="Disordered" evidence="4">
    <location>
        <begin position="757"/>
        <end position="1109"/>
    </location>
</feature>
<evidence type="ECO:0000313" key="7">
    <source>
        <dbReference type="Proteomes" id="UP000316079"/>
    </source>
</evidence>
<comment type="similarity">
    <text evidence="2">Belongs to the BOD1 family.</text>
</comment>
<dbReference type="InterPro" id="IPR043244">
    <property type="entry name" value="BOD1L1"/>
</dbReference>
<dbReference type="GO" id="GO:0005694">
    <property type="term" value="C:chromosome"/>
    <property type="evidence" value="ECO:0007669"/>
    <property type="project" value="UniProtKB-SubCell"/>
</dbReference>
<comment type="subcellular location">
    <subcellularLocation>
        <location evidence="1">Chromosome</location>
    </subcellularLocation>
</comment>
<feature type="compositionally biased region" description="Basic and acidic residues" evidence="4">
    <location>
        <begin position="859"/>
        <end position="882"/>
    </location>
</feature>
<feature type="compositionally biased region" description="Polar residues" evidence="4">
    <location>
        <begin position="886"/>
        <end position="904"/>
    </location>
</feature>
<feature type="compositionally biased region" description="Basic and acidic residues" evidence="4">
    <location>
        <begin position="364"/>
        <end position="397"/>
    </location>
</feature>
<protein>
    <recommendedName>
        <fullName evidence="5">BOD1/SHG1 domain-containing protein</fullName>
    </recommendedName>
</protein>
<feature type="region of interest" description="Disordered" evidence="4">
    <location>
        <begin position="1132"/>
        <end position="1278"/>
    </location>
</feature>
<feature type="compositionally biased region" description="Basic and acidic residues" evidence="4">
    <location>
        <begin position="480"/>
        <end position="542"/>
    </location>
</feature>
<dbReference type="InterPro" id="IPR055264">
    <property type="entry name" value="BOD1/SHG1_dom"/>
</dbReference>
<feature type="compositionally biased region" description="Basic and acidic residues" evidence="4">
    <location>
        <begin position="440"/>
        <end position="463"/>
    </location>
</feature>